<keyword evidence="2" id="KW-1015">Disulfide bond</keyword>
<dbReference type="InterPro" id="IPR051368">
    <property type="entry name" value="SerProtInhib-TIL_Domain"/>
</dbReference>
<dbReference type="InterPro" id="IPR036084">
    <property type="entry name" value="Ser_inhib-like_sf"/>
</dbReference>
<organism evidence="5">
    <name type="scientific">Ornithodoros brasiliensis</name>
    <name type="common">Mouro tick</name>
    <dbReference type="NCBI Taxonomy" id="888526"/>
    <lineage>
        <taxon>Eukaryota</taxon>
        <taxon>Metazoa</taxon>
        <taxon>Ecdysozoa</taxon>
        <taxon>Arthropoda</taxon>
        <taxon>Chelicerata</taxon>
        <taxon>Arachnida</taxon>
        <taxon>Acari</taxon>
        <taxon>Parasitiformes</taxon>
        <taxon>Ixodida</taxon>
        <taxon>Ixodoidea</taxon>
        <taxon>Argasidae</taxon>
        <taxon>Ornithodorinae</taxon>
        <taxon>Ornithodoros</taxon>
    </lineage>
</organism>
<evidence type="ECO:0000256" key="2">
    <source>
        <dbReference type="ARBA" id="ARBA00023157"/>
    </source>
</evidence>
<dbReference type="SUPFAM" id="SSF57567">
    <property type="entry name" value="Serine protease inhibitors"/>
    <property type="match status" value="2"/>
</dbReference>
<evidence type="ECO:0000313" key="5">
    <source>
        <dbReference type="EMBL" id="JAT79176.1"/>
    </source>
</evidence>
<dbReference type="PANTHER" id="PTHR23259">
    <property type="entry name" value="RIDDLE"/>
    <property type="match status" value="1"/>
</dbReference>
<keyword evidence="1" id="KW-0646">Protease inhibitor</keyword>
<dbReference type="GO" id="GO:0030414">
    <property type="term" value="F:peptidase inhibitor activity"/>
    <property type="evidence" value="ECO:0007669"/>
    <property type="project" value="UniProtKB-KW"/>
</dbReference>
<dbReference type="EMBL" id="GETE01000298">
    <property type="protein sequence ID" value="JAT79176.1"/>
    <property type="molecule type" value="Transcribed_RNA"/>
</dbReference>
<name>A0A1D2AJ13_ORNBR</name>
<feature type="domain" description="TIL" evidence="4">
    <location>
        <begin position="157"/>
        <end position="212"/>
    </location>
</feature>
<evidence type="ECO:0000256" key="3">
    <source>
        <dbReference type="SAM" id="SignalP"/>
    </source>
</evidence>
<evidence type="ECO:0000259" key="4">
    <source>
        <dbReference type="Pfam" id="PF01826"/>
    </source>
</evidence>
<evidence type="ECO:0000256" key="1">
    <source>
        <dbReference type="ARBA" id="ARBA00022690"/>
    </source>
</evidence>
<feature type="signal peptide" evidence="3">
    <location>
        <begin position="1"/>
        <end position="23"/>
    </location>
</feature>
<dbReference type="Pfam" id="PF01826">
    <property type="entry name" value="TIL"/>
    <property type="match status" value="2"/>
</dbReference>
<dbReference type="InterPro" id="IPR002919">
    <property type="entry name" value="TIL_dom"/>
</dbReference>
<reference evidence="5" key="1">
    <citation type="submission" date="2016-07" db="EMBL/GenBank/DDBJ databases">
        <title>Salivary Glands transcriptome analysis on engorged females of Ornithodoros brasiliensis (Acari:Argasidae).</title>
        <authorList>
            <person name="Simons S.M."/>
            <person name="Carvalho E."/>
            <person name="Junqueira-de-Azevedo I."/>
            <person name="Ho P.L."/>
            <person name="Giovanni D."/>
            <person name="Mendonca R."/>
            <person name="Onofrio V."/>
            <person name="Landulfo G."/>
            <person name="Ramirez D."/>
            <person name="Barros-Battesti D."/>
        </authorList>
    </citation>
    <scope>NUCLEOTIDE SEQUENCE</scope>
    <source>
        <strain evidence="5">Female</strain>
        <tissue evidence="5">Salivary gland</tissue>
    </source>
</reference>
<dbReference type="Gene3D" id="2.10.25.10">
    <property type="entry name" value="Laminin"/>
    <property type="match status" value="3"/>
</dbReference>
<protein>
    <submittedName>
        <fullName evidence="5">Chymotrypsin elastase inhibitor</fullName>
    </submittedName>
</protein>
<dbReference type="CDD" id="cd19941">
    <property type="entry name" value="TIL"/>
    <property type="match status" value="1"/>
</dbReference>
<feature type="domain" description="TIL" evidence="4">
    <location>
        <begin position="101"/>
        <end position="153"/>
    </location>
</feature>
<dbReference type="AlphaFoldDB" id="A0A1D2AJ13"/>
<sequence length="218" mass="24083">AADKTTMSPTLITFLLFAVCASGQFPFPFPPIFPLFCGPNEVRGNSCITPDRVCGAAEDPRPSNNTNAGFCRRCICRPNYVRDSRRNCISQENCDRCNAAAHEEYRNCGPSCPLICGEPIPRNCSRQCVQGCFCKPGYIRSSRNGTCVRNSECTPDCGENASFTRCRSLFPRVCNATRILPGFDMCVGVGCACNRGFVLSPDRGRCMSDQECRQDFFE</sequence>
<feature type="chain" id="PRO_5008901566" evidence="3">
    <location>
        <begin position="24"/>
        <end position="218"/>
    </location>
</feature>
<keyword evidence="3" id="KW-0732">Signal</keyword>
<proteinExistence type="predicted"/>
<accession>A0A1D2AJ13</accession>
<dbReference type="PANTHER" id="PTHR23259:SF70">
    <property type="entry name" value="ACCESSORY GLAND PROTEIN ACP62F-RELATED"/>
    <property type="match status" value="1"/>
</dbReference>
<feature type="non-terminal residue" evidence="5">
    <location>
        <position position="1"/>
    </location>
</feature>